<name>A0ABX5ZJK0_STRTE</name>
<protein>
    <submittedName>
        <fullName evidence="4">DUF2690 domain-containing protein</fullName>
    </submittedName>
</protein>
<feature type="compositionally biased region" description="Pro residues" evidence="1">
    <location>
        <begin position="88"/>
        <end position="106"/>
    </location>
</feature>
<dbReference type="SUPFAM" id="SSF47413">
    <property type="entry name" value="lambda repressor-like DNA-binding domains"/>
    <property type="match status" value="1"/>
</dbReference>
<gene>
    <name evidence="4" type="ORF">F3L20_02295</name>
</gene>
<dbReference type="InterPro" id="IPR001387">
    <property type="entry name" value="Cro/C1-type_HTH"/>
</dbReference>
<evidence type="ECO:0000313" key="5">
    <source>
        <dbReference type="Proteomes" id="UP000324308"/>
    </source>
</evidence>
<proteinExistence type="predicted"/>
<keyword evidence="2" id="KW-0812">Transmembrane</keyword>
<dbReference type="RefSeq" id="WP_150151683.1">
    <property type="nucleotide sequence ID" value="NZ_CP043959.1"/>
</dbReference>
<evidence type="ECO:0000256" key="2">
    <source>
        <dbReference type="SAM" id="Phobius"/>
    </source>
</evidence>
<dbReference type="Proteomes" id="UP000324308">
    <property type="component" value="Chromosome"/>
</dbReference>
<accession>A0ABX5ZJK0</accession>
<dbReference type="Pfam" id="PF10901">
    <property type="entry name" value="DUF2690"/>
    <property type="match status" value="1"/>
</dbReference>
<keyword evidence="2" id="KW-0472">Membrane</keyword>
<dbReference type="InterPro" id="IPR010982">
    <property type="entry name" value="Lambda_DNA-bd_dom_sf"/>
</dbReference>
<evidence type="ECO:0000259" key="3">
    <source>
        <dbReference type="SMART" id="SM00530"/>
    </source>
</evidence>
<feature type="transmembrane region" description="Helical" evidence="2">
    <location>
        <begin position="117"/>
        <end position="141"/>
    </location>
</feature>
<dbReference type="SMART" id="SM00530">
    <property type="entry name" value="HTH_XRE"/>
    <property type="match status" value="1"/>
</dbReference>
<keyword evidence="2" id="KW-1133">Transmembrane helix</keyword>
<dbReference type="Pfam" id="PF13560">
    <property type="entry name" value="HTH_31"/>
    <property type="match status" value="1"/>
</dbReference>
<dbReference type="CDD" id="cd00093">
    <property type="entry name" value="HTH_XRE"/>
    <property type="match status" value="1"/>
</dbReference>
<sequence length="284" mass="30402">MTTAHTRLTTELRELRARTGLSLAALARSTAYSKSTWERYVNGKALPPRHAVRELCRTADEPDARLLALWELAQAEWNGRAAVVAPAPRVPDPAQPPPVEPEPPARPRWAPGSPVKLLLVLTSAYVVLAGGVALALLLAPLRGIAPGEPLSAPHSATSYVVAPRCHGASCEGEDPVRMVCTVVPETVTTYRTDTGALVEVRYSEACAAAWVRMWGARVGDRVDVTAGGPVREAWTADRADADTYVYTGMTRARPGSVVRSCFRSAGGGARECFDAPVRSGDERL</sequence>
<feature type="region of interest" description="Disordered" evidence="1">
    <location>
        <begin position="87"/>
        <end position="107"/>
    </location>
</feature>
<reference evidence="4 5" key="1">
    <citation type="submission" date="2019-09" db="EMBL/GenBank/DDBJ databases">
        <title>Draft genome sequence of the Ebosin-producing strain Streptomyces sp. 139.</title>
        <authorList>
            <person name="Ai L."/>
            <person name="Geng M."/>
            <person name="Ma M."/>
            <person name="Bai L."/>
        </authorList>
    </citation>
    <scope>NUCLEOTIDE SEQUENCE [LARGE SCALE GENOMIC DNA]</scope>
    <source>
        <strain evidence="4 5">139</strain>
    </source>
</reference>
<keyword evidence="5" id="KW-1185">Reference proteome</keyword>
<dbReference type="EMBL" id="CP043959">
    <property type="protein sequence ID" value="QER84847.1"/>
    <property type="molecule type" value="Genomic_DNA"/>
</dbReference>
<dbReference type="Gene3D" id="1.10.260.40">
    <property type="entry name" value="lambda repressor-like DNA-binding domains"/>
    <property type="match status" value="1"/>
</dbReference>
<evidence type="ECO:0000313" key="4">
    <source>
        <dbReference type="EMBL" id="QER84847.1"/>
    </source>
</evidence>
<organism evidence="4 5">
    <name type="scientific">Streptomyces tendae</name>
    <dbReference type="NCBI Taxonomy" id="1932"/>
    <lineage>
        <taxon>Bacteria</taxon>
        <taxon>Bacillati</taxon>
        <taxon>Actinomycetota</taxon>
        <taxon>Actinomycetes</taxon>
        <taxon>Kitasatosporales</taxon>
        <taxon>Streptomycetaceae</taxon>
        <taxon>Streptomyces</taxon>
    </lineage>
</organism>
<dbReference type="InterPro" id="IPR021224">
    <property type="entry name" value="DUF2690"/>
</dbReference>
<feature type="domain" description="HTH cro/C1-type" evidence="3">
    <location>
        <begin position="11"/>
        <end position="66"/>
    </location>
</feature>
<evidence type="ECO:0000256" key="1">
    <source>
        <dbReference type="SAM" id="MobiDB-lite"/>
    </source>
</evidence>